<evidence type="ECO:0000313" key="1">
    <source>
        <dbReference type="EMBL" id="UJO15814.1"/>
    </source>
</evidence>
<dbReference type="GeneID" id="71984791"/>
<organism evidence="1 2">
    <name type="scientific">Passalora fulva</name>
    <name type="common">Tomato leaf mold</name>
    <name type="synonym">Cladosporium fulvum</name>
    <dbReference type="NCBI Taxonomy" id="5499"/>
    <lineage>
        <taxon>Eukaryota</taxon>
        <taxon>Fungi</taxon>
        <taxon>Dikarya</taxon>
        <taxon>Ascomycota</taxon>
        <taxon>Pezizomycotina</taxon>
        <taxon>Dothideomycetes</taxon>
        <taxon>Dothideomycetidae</taxon>
        <taxon>Mycosphaerellales</taxon>
        <taxon>Mycosphaerellaceae</taxon>
        <taxon>Fulvia</taxon>
    </lineage>
</organism>
<dbReference type="EMBL" id="CP090166">
    <property type="protein sequence ID" value="UJO15814.1"/>
    <property type="molecule type" value="Genomic_DNA"/>
</dbReference>
<dbReference type="KEGG" id="ffu:CLAFUR5_04913"/>
<name>A0A9Q8LEB3_PASFU</name>
<dbReference type="AlphaFoldDB" id="A0A9Q8LEB3"/>
<dbReference type="OrthoDB" id="3650832at2759"/>
<proteinExistence type="predicted"/>
<accession>A0A9Q8LEB3</accession>
<protein>
    <submittedName>
        <fullName evidence="1">Uncharacterized protein</fullName>
    </submittedName>
</protein>
<dbReference type="RefSeq" id="XP_047760180.1">
    <property type="nucleotide sequence ID" value="XM_047904061.1"/>
</dbReference>
<keyword evidence="2" id="KW-1185">Reference proteome</keyword>
<reference evidence="1" key="2">
    <citation type="journal article" date="2022" name="Microb. Genom.">
        <title>A chromosome-scale genome assembly of the tomato pathogen Cladosporium fulvum reveals a compartmentalized genome architecture and the presence of a dispensable chromosome.</title>
        <authorList>
            <person name="Zaccaron A.Z."/>
            <person name="Chen L.H."/>
            <person name="Samaras A."/>
            <person name="Stergiopoulos I."/>
        </authorList>
    </citation>
    <scope>NUCLEOTIDE SEQUENCE</scope>
    <source>
        <strain evidence="1">Race5_Kim</strain>
    </source>
</reference>
<evidence type="ECO:0000313" key="2">
    <source>
        <dbReference type="Proteomes" id="UP000756132"/>
    </source>
</evidence>
<dbReference type="OMA" id="MPNLLWW"/>
<gene>
    <name evidence="1" type="ORF">CLAFUR5_04913</name>
</gene>
<reference evidence="1" key="1">
    <citation type="submission" date="2021-12" db="EMBL/GenBank/DDBJ databases">
        <authorList>
            <person name="Zaccaron A."/>
            <person name="Stergiopoulos I."/>
        </authorList>
    </citation>
    <scope>NUCLEOTIDE SEQUENCE</scope>
    <source>
        <strain evidence="1">Race5_Kim</strain>
    </source>
</reference>
<dbReference type="Proteomes" id="UP000756132">
    <property type="component" value="Chromosome 4"/>
</dbReference>
<sequence>MNWNIRNCRPLMAGCTTFLMLVAYFLATGIATAKADVGRVHARDLSTTSDFDGDLTNNASNATHAPILFKRADGFLVDAADFDTFMLYVCNGRLFTDAMCMDEHYLSANMGLQQKEHNYVEQFIDSPEWTMLEHGEVFLVGEKYPELYALQGLRKLNGMRSDTNRETRVFDLTSDQWQYSRHVQNRPYGESAHPTFAYFEHIMKSEVHPRYNGGVIIIPGARSPHYQVAALGLTQPYPLISKWSDSAYLQDMANRGETAKRENYVIEPPTWFLLKDVYGPRDTLAVITRCLRYHGWTDPHMPLWQDRMTFPIGSACYDAILGTQNSAGLAWFLIEHKFKYDITTLASVTICSDPHVNVGSGDHPPVHMPDFNDELGATEMPNLLWWAGTLSSALTWRNGKNLMNMRGENSAYEAGQIPNILQKASWDTGRVGSMPSFPHKLTPHT</sequence>